<organism evidence="2 3">
    <name type="scientific">Kockovaella imperatae</name>
    <dbReference type="NCBI Taxonomy" id="4999"/>
    <lineage>
        <taxon>Eukaryota</taxon>
        <taxon>Fungi</taxon>
        <taxon>Dikarya</taxon>
        <taxon>Basidiomycota</taxon>
        <taxon>Agaricomycotina</taxon>
        <taxon>Tremellomycetes</taxon>
        <taxon>Tremellales</taxon>
        <taxon>Cuniculitremaceae</taxon>
        <taxon>Kockovaella</taxon>
    </lineage>
</organism>
<feature type="region of interest" description="Disordered" evidence="1">
    <location>
        <begin position="77"/>
        <end position="107"/>
    </location>
</feature>
<dbReference type="Proteomes" id="UP000193218">
    <property type="component" value="Unassembled WGS sequence"/>
</dbReference>
<keyword evidence="3" id="KW-1185">Reference proteome</keyword>
<feature type="compositionally biased region" description="Polar residues" evidence="1">
    <location>
        <begin position="77"/>
        <end position="99"/>
    </location>
</feature>
<evidence type="ECO:0000313" key="3">
    <source>
        <dbReference type="Proteomes" id="UP000193218"/>
    </source>
</evidence>
<feature type="compositionally biased region" description="Basic and acidic residues" evidence="1">
    <location>
        <begin position="210"/>
        <end position="221"/>
    </location>
</feature>
<dbReference type="InterPro" id="IPR040441">
    <property type="entry name" value="CFA20/CFAP20DC"/>
</dbReference>
<reference evidence="2 3" key="1">
    <citation type="submission" date="2017-03" db="EMBL/GenBank/DDBJ databases">
        <title>Widespread Adenine N6-methylation of Active Genes in Fungi.</title>
        <authorList>
            <consortium name="DOE Joint Genome Institute"/>
            <person name="Mondo S.J."/>
            <person name="Dannebaum R.O."/>
            <person name="Kuo R.C."/>
            <person name="Louie K.B."/>
            <person name="Bewick A.J."/>
            <person name="Labutti K."/>
            <person name="Haridas S."/>
            <person name="Kuo A."/>
            <person name="Salamov A."/>
            <person name="Ahrendt S.R."/>
            <person name="Lau R."/>
            <person name="Bowen B.P."/>
            <person name="Lipzen A."/>
            <person name="Sullivan W."/>
            <person name="Andreopoulos W.B."/>
            <person name="Clum A."/>
            <person name="Lindquist E."/>
            <person name="Daum C."/>
            <person name="Northen T.R."/>
            <person name="Ramamoorthy G."/>
            <person name="Schmitz R.J."/>
            <person name="Gryganskyi A."/>
            <person name="Culley D."/>
            <person name="Magnuson J."/>
            <person name="James T.Y."/>
            <person name="O'Malley M.A."/>
            <person name="Stajich J.E."/>
            <person name="Spatafora J.W."/>
            <person name="Visel A."/>
            <person name="Grigoriev I.V."/>
        </authorList>
    </citation>
    <scope>NUCLEOTIDE SEQUENCE [LARGE SCALE GENOMIC DNA]</scope>
    <source>
        <strain evidence="2 3">NRRL Y-17943</strain>
    </source>
</reference>
<dbReference type="AlphaFoldDB" id="A0A1Y1UR68"/>
<dbReference type="RefSeq" id="XP_021874242.1">
    <property type="nucleotide sequence ID" value="XM_022014253.1"/>
</dbReference>
<dbReference type="STRING" id="4999.A0A1Y1UR68"/>
<comment type="caution">
    <text evidence="2">The sequence shown here is derived from an EMBL/GenBank/DDBJ whole genome shotgun (WGS) entry which is preliminary data.</text>
</comment>
<proteinExistence type="predicted"/>
<protein>
    <submittedName>
        <fullName evidence="2">Uncharacterized protein</fullName>
    </submittedName>
</protein>
<dbReference type="EMBL" id="NBSH01000001">
    <property type="protein sequence ID" value="ORX40563.1"/>
    <property type="molecule type" value="Genomic_DNA"/>
</dbReference>
<name>A0A1Y1UR68_9TREE</name>
<evidence type="ECO:0000256" key="1">
    <source>
        <dbReference type="SAM" id="MobiDB-lite"/>
    </source>
</evidence>
<dbReference type="OrthoDB" id="7486196at2759"/>
<evidence type="ECO:0000313" key="2">
    <source>
        <dbReference type="EMBL" id="ORX40563.1"/>
    </source>
</evidence>
<accession>A0A1Y1UR68</accession>
<sequence>MSSLLSQTVQPPILTLLSSTSIPPISPLFTQQSDPSSSKSIITVIHDDEEIGRQSYIRPRNPTKGALKHRVVHIQSPNLTDTYTQMGSDPPTGHTQGPESRSGKPIGATHPWICLQLRRLGRRHFSLEVGLVDSRGKHGIVRCSSFQTTPTLHPDRHTPLIHLPIAIPPKTASQLTPWLDIALNLNTLISLFGILKPPSKATEDSTPAERPSKRLKEDSSHLPDGSLGSITYIRVYANCRLRKIWLSEHGQKTLNELGQAGHYDFGLFAARSSMT</sequence>
<dbReference type="PANTHER" id="PTHR12458">
    <property type="entry name" value="ORF PROTEIN"/>
    <property type="match status" value="1"/>
</dbReference>
<dbReference type="GeneID" id="33556061"/>
<gene>
    <name evidence="2" type="ORF">BD324DRAFT_611289</name>
</gene>
<dbReference type="InParanoid" id="A0A1Y1UR68"/>
<feature type="region of interest" description="Disordered" evidence="1">
    <location>
        <begin position="199"/>
        <end position="222"/>
    </location>
</feature>